<feature type="coiled-coil region" evidence="2">
    <location>
        <begin position="330"/>
        <end position="371"/>
    </location>
</feature>
<dbReference type="AlphaFoldDB" id="A9KGW4"/>
<dbReference type="InterPro" id="IPR036869">
    <property type="entry name" value="J_dom_sf"/>
</dbReference>
<feature type="compositionally biased region" description="Polar residues" evidence="3">
    <location>
        <begin position="69"/>
        <end position="81"/>
    </location>
</feature>
<evidence type="ECO:0000313" key="6">
    <source>
        <dbReference type="Proteomes" id="UP000008555"/>
    </source>
</evidence>
<dbReference type="PROSITE" id="PS50076">
    <property type="entry name" value="DNAJ_2"/>
    <property type="match status" value="1"/>
</dbReference>
<name>A9KGW4_COXBN</name>
<dbReference type="KEGG" id="cbd:CBUD_2044"/>
<reference evidence="5 6" key="1">
    <citation type="journal article" date="2009" name="Infect. Immun.">
        <title>Comparative genomics reveal extensive transposon-mediated genomic plasticity and diversity among potential effector proteins within the genus Coxiella.</title>
        <authorList>
            <person name="Beare P.A."/>
            <person name="Unsworth N."/>
            <person name="Andoh M."/>
            <person name="Voth D.E."/>
            <person name="Omsland A."/>
            <person name="Gilk S.D."/>
            <person name="Williams K.P."/>
            <person name="Sobral B.W."/>
            <person name="Kupko J.J.III."/>
            <person name="Porcella S.F."/>
            <person name="Samuel J.E."/>
            <person name="Heinzen R.A."/>
        </authorList>
    </citation>
    <scope>NUCLEOTIDE SEQUENCE [LARGE SCALE GENOMIC DNA]</scope>
    <source>
        <strain evidence="5 6">Dugway 5J108-111</strain>
    </source>
</reference>
<feature type="domain" description="J" evidence="4">
    <location>
        <begin position="18"/>
        <end position="78"/>
    </location>
</feature>
<dbReference type="Proteomes" id="UP000008555">
    <property type="component" value="Chromosome"/>
</dbReference>
<evidence type="ECO:0000259" key="4">
    <source>
        <dbReference type="PROSITE" id="PS50076"/>
    </source>
</evidence>
<keyword evidence="1" id="KW-0143">Chaperone</keyword>
<organism evidence="5 6">
    <name type="scientific">Coxiella burnetii (strain Dugway 5J108-111)</name>
    <dbReference type="NCBI Taxonomy" id="434922"/>
    <lineage>
        <taxon>Bacteria</taxon>
        <taxon>Pseudomonadati</taxon>
        <taxon>Pseudomonadota</taxon>
        <taxon>Gammaproteobacteria</taxon>
        <taxon>Legionellales</taxon>
        <taxon>Coxiellaceae</taxon>
        <taxon>Coxiella</taxon>
    </lineage>
</organism>
<dbReference type="CDD" id="cd06257">
    <property type="entry name" value="DnaJ"/>
    <property type="match status" value="1"/>
</dbReference>
<dbReference type="Gene3D" id="1.10.287.110">
    <property type="entry name" value="DnaJ domain"/>
    <property type="match status" value="1"/>
</dbReference>
<protein>
    <submittedName>
        <fullName evidence="5">DnaJ domain protein</fullName>
    </submittedName>
</protein>
<gene>
    <name evidence="5" type="ordered locus">CBUD_2044</name>
</gene>
<evidence type="ECO:0000256" key="1">
    <source>
        <dbReference type="ARBA" id="ARBA00023186"/>
    </source>
</evidence>
<sequence length="502" mass="58036">MGRSFDFQDQGHSKDLKYAYEIMGLGEEASQEEVRKRYLELMKIHHSDKGGNDGKASIINEAYEILSPRTPQSNDQRTPVSNREKRKGSPVSKVEFNKWLEEDIDKYPSNLTFQSIKCSNTVKENLWKLIEAKQLSYEDLENEALQKPLSISEQADGLPTLLWKTLCYVIFNDNSVTEYLCAEPNKTRIAKLAEMHSFRCLDEGKYVNLLSKLADVVYENNSPTCNHPKLFLFLILTNVKGVGLLSLNALDSTLVNSSYVCAKECGLEKFGCESMMKLVDDYYEKKLNFNQLLRQLKYIDFLIFSNNCELMQKLLDGINEDYLEPINNKIAELKQRKNKESGEDKESEERKEKLRIKISQLKEARKEIRHTVEEEITTWVKAYENKVKSEPDIPCTSGEVFSLRCKALNLCEKVDSLVKDYENRKEICNNVNEWGVFFNRLRSVAKLLGSLLTLICSYRVRIGFWSAHADTHFMLRDCRKNNAKRIASDKDFNSEAPPLRIR</sequence>
<proteinExistence type="predicted"/>
<evidence type="ECO:0000256" key="2">
    <source>
        <dbReference type="SAM" id="Coils"/>
    </source>
</evidence>
<evidence type="ECO:0000256" key="3">
    <source>
        <dbReference type="SAM" id="MobiDB-lite"/>
    </source>
</evidence>
<dbReference type="HOGENOM" id="CLU_543723_0_0_6"/>
<dbReference type="SMART" id="SM00271">
    <property type="entry name" value="DnaJ"/>
    <property type="match status" value="1"/>
</dbReference>
<keyword evidence="2" id="KW-0175">Coiled coil</keyword>
<evidence type="ECO:0000313" key="5">
    <source>
        <dbReference type="EMBL" id="ABS77595.1"/>
    </source>
</evidence>
<dbReference type="Pfam" id="PF00226">
    <property type="entry name" value="DnaJ"/>
    <property type="match status" value="1"/>
</dbReference>
<dbReference type="InterPro" id="IPR001623">
    <property type="entry name" value="DnaJ_domain"/>
</dbReference>
<dbReference type="EMBL" id="CP000733">
    <property type="protein sequence ID" value="ABS77595.1"/>
    <property type="molecule type" value="Genomic_DNA"/>
</dbReference>
<dbReference type="RefSeq" id="WP_011997386.1">
    <property type="nucleotide sequence ID" value="NC_009727.1"/>
</dbReference>
<dbReference type="SUPFAM" id="SSF46565">
    <property type="entry name" value="Chaperone J-domain"/>
    <property type="match status" value="1"/>
</dbReference>
<accession>A9KGW4</accession>
<feature type="region of interest" description="Disordered" evidence="3">
    <location>
        <begin position="64"/>
        <end position="89"/>
    </location>
</feature>